<dbReference type="EMBL" id="JBHLYW010000007">
    <property type="protein sequence ID" value="MFC0076812.1"/>
    <property type="molecule type" value="Genomic_DNA"/>
</dbReference>
<name>A0ABV6BS06_9FLAO</name>
<gene>
    <name evidence="1" type="ORF">ACFFLS_07160</name>
</gene>
<sequence length="74" mass="7954">MTQIAGNNITISAEGNLFEKGDEKIELIDEKITINSAESIETAEKINISATKGDMVLKASKTIHANSGENSNFN</sequence>
<comment type="caution">
    <text evidence="1">The sequence shown here is derived from an EMBL/GenBank/DDBJ whole genome shotgun (WGS) entry which is preliminary data.</text>
</comment>
<accession>A0ABV6BS06</accession>
<evidence type="ECO:0000313" key="1">
    <source>
        <dbReference type="EMBL" id="MFC0076812.1"/>
    </source>
</evidence>
<protein>
    <recommendedName>
        <fullName evidence="3">DUF2345 domain-containing protein</fullName>
    </recommendedName>
</protein>
<dbReference type="RefSeq" id="WP_379685850.1">
    <property type="nucleotide sequence ID" value="NZ_JBHLYW010000007.1"/>
</dbReference>
<evidence type="ECO:0008006" key="3">
    <source>
        <dbReference type="Google" id="ProtNLM"/>
    </source>
</evidence>
<organism evidence="1 2">
    <name type="scientific">Flavobacterium procerum</name>
    <dbReference type="NCBI Taxonomy" id="1455569"/>
    <lineage>
        <taxon>Bacteria</taxon>
        <taxon>Pseudomonadati</taxon>
        <taxon>Bacteroidota</taxon>
        <taxon>Flavobacteriia</taxon>
        <taxon>Flavobacteriales</taxon>
        <taxon>Flavobacteriaceae</taxon>
        <taxon>Flavobacterium</taxon>
    </lineage>
</organism>
<proteinExistence type="predicted"/>
<dbReference type="Proteomes" id="UP001589734">
    <property type="component" value="Unassembled WGS sequence"/>
</dbReference>
<evidence type="ECO:0000313" key="2">
    <source>
        <dbReference type="Proteomes" id="UP001589734"/>
    </source>
</evidence>
<keyword evidence="2" id="KW-1185">Reference proteome</keyword>
<reference evidence="1 2" key="1">
    <citation type="submission" date="2024-09" db="EMBL/GenBank/DDBJ databases">
        <authorList>
            <person name="Sun Q."/>
            <person name="Mori K."/>
        </authorList>
    </citation>
    <scope>NUCLEOTIDE SEQUENCE [LARGE SCALE GENOMIC DNA]</scope>
    <source>
        <strain evidence="1 2">CGMCC 1.12926</strain>
    </source>
</reference>